<protein>
    <submittedName>
        <fullName evidence="2">Uncharacterized protein</fullName>
    </submittedName>
</protein>
<evidence type="ECO:0000256" key="1">
    <source>
        <dbReference type="SAM" id="MobiDB-lite"/>
    </source>
</evidence>
<evidence type="ECO:0000313" key="3">
    <source>
        <dbReference type="Proteomes" id="UP000574390"/>
    </source>
</evidence>
<proteinExistence type="predicted"/>
<organism evidence="2 3">
    <name type="scientific">Perkinsus olseni</name>
    <name type="common">Perkinsus atlanticus</name>
    <dbReference type="NCBI Taxonomy" id="32597"/>
    <lineage>
        <taxon>Eukaryota</taxon>
        <taxon>Sar</taxon>
        <taxon>Alveolata</taxon>
        <taxon>Perkinsozoa</taxon>
        <taxon>Perkinsea</taxon>
        <taxon>Perkinsida</taxon>
        <taxon>Perkinsidae</taxon>
        <taxon>Perkinsus</taxon>
    </lineage>
</organism>
<accession>A0A7J6S3H6</accession>
<dbReference type="EMBL" id="JABANM010017588">
    <property type="protein sequence ID" value="KAF4727508.1"/>
    <property type="molecule type" value="Genomic_DNA"/>
</dbReference>
<dbReference type="Proteomes" id="UP000574390">
    <property type="component" value="Unassembled WGS sequence"/>
</dbReference>
<feature type="region of interest" description="Disordered" evidence="1">
    <location>
        <begin position="93"/>
        <end position="115"/>
    </location>
</feature>
<dbReference type="AlphaFoldDB" id="A0A7J6S3H6"/>
<evidence type="ECO:0000313" key="2">
    <source>
        <dbReference type="EMBL" id="KAF4727508.1"/>
    </source>
</evidence>
<sequence length="115" mass="12205">NVLRVITQPGSVDVSALLFEEDRGSPVATAADGKEGQEILPDGCVQSEGPSQRQAYGSARQFRSQGQIWREGNPAEIFPLEILAGRWGVHEPSSGTYNGVVESDTAPAASLRAPN</sequence>
<name>A0A7J6S3H6_PEROL</name>
<comment type="caution">
    <text evidence="2">The sequence shown here is derived from an EMBL/GenBank/DDBJ whole genome shotgun (WGS) entry which is preliminary data.</text>
</comment>
<feature type="non-terminal residue" evidence="2">
    <location>
        <position position="1"/>
    </location>
</feature>
<gene>
    <name evidence="2" type="ORF">FOZ62_008925</name>
</gene>
<reference evidence="2 3" key="1">
    <citation type="submission" date="2020-04" db="EMBL/GenBank/DDBJ databases">
        <title>Perkinsus olseni comparative genomics.</title>
        <authorList>
            <person name="Bogema D.R."/>
        </authorList>
    </citation>
    <scope>NUCLEOTIDE SEQUENCE [LARGE SCALE GENOMIC DNA]</scope>
    <source>
        <strain evidence="2">ATCC PRA-205</strain>
    </source>
</reference>